<evidence type="ECO:0000256" key="2">
    <source>
        <dbReference type="ARBA" id="ARBA00012415"/>
    </source>
</evidence>
<keyword evidence="4 6" id="KW-0548">Nucleotidyltransferase</keyword>
<dbReference type="Proteomes" id="UP000176303">
    <property type="component" value="Unassembled WGS sequence"/>
</dbReference>
<name>A0A1F7U7A1_9BACT</name>
<evidence type="ECO:0000313" key="8">
    <source>
        <dbReference type="EMBL" id="OGL74136.1"/>
    </source>
</evidence>
<evidence type="ECO:0000256" key="4">
    <source>
        <dbReference type="ARBA" id="ARBA00022695"/>
    </source>
</evidence>
<comment type="caution">
    <text evidence="8">The sequence shown here is derived from an EMBL/GenBank/DDBJ whole genome shotgun (WGS) entry which is preliminary data.</text>
</comment>
<dbReference type="Pfam" id="PF00483">
    <property type="entry name" value="NTP_transferase"/>
    <property type="match status" value="1"/>
</dbReference>
<dbReference type="SUPFAM" id="SSF53448">
    <property type="entry name" value="Nucleotide-diphospho-sugar transferases"/>
    <property type="match status" value="1"/>
</dbReference>
<protein>
    <recommendedName>
        <fullName evidence="2 6">UTP--glucose-1-phosphate uridylyltransferase</fullName>
        <ecNumber evidence="2 6">2.7.7.9</ecNumber>
    </recommendedName>
    <alternativeName>
        <fullName evidence="6">UDP-glucose pyrophosphorylase</fullName>
    </alternativeName>
</protein>
<dbReference type="PANTHER" id="PTHR43197:SF1">
    <property type="entry name" value="UTP--GLUCOSE-1-PHOSPHATE URIDYLYLTRANSFERASE"/>
    <property type="match status" value="1"/>
</dbReference>
<dbReference type="InterPro" id="IPR029044">
    <property type="entry name" value="Nucleotide-diphossugar_trans"/>
</dbReference>
<keyword evidence="3 6" id="KW-0808">Transferase</keyword>
<evidence type="ECO:0000256" key="6">
    <source>
        <dbReference type="RuleBase" id="RU361259"/>
    </source>
</evidence>
<dbReference type="InterPro" id="IPR005771">
    <property type="entry name" value="GalU_uridylyltTrfase_bac/arc"/>
</dbReference>
<evidence type="ECO:0000256" key="3">
    <source>
        <dbReference type="ARBA" id="ARBA00022679"/>
    </source>
</evidence>
<dbReference type="CDD" id="cd02541">
    <property type="entry name" value="UGPase_prokaryotic"/>
    <property type="match status" value="1"/>
</dbReference>
<evidence type="ECO:0000256" key="1">
    <source>
        <dbReference type="ARBA" id="ARBA00006890"/>
    </source>
</evidence>
<accession>A0A1F7U7A1</accession>
<comment type="catalytic activity">
    <reaction evidence="5 6">
        <text>alpha-D-glucose 1-phosphate + UTP + H(+) = UDP-alpha-D-glucose + diphosphate</text>
        <dbReference type="Rhea" id="RHEA:19889"/>
        <dbReference type="ChEBI" id="CHEBI:15378"/>
        <dbReference type="ChEBI" id="CHEBI:33019"/>
        <dbReference type="ChEBI" id="CHEBI:46398"/>
        <dbReference type="ChEBI" id="CHEBI:58601"/>
        <dbReference type="ChEBI" id="CHEBI:58885"/>
        <dbReference type="EC" id="2.7.7.9"/>
    </reaction>
</comment>
<dbReference type="GO" id="GO:0006011">
    <property type="term" value="P:UDP-alpha-D-glucose metabolic process"/>
    <property type="evidence" value="ECO:0007669"/>
    <property type="project" value="InterPro"/>
</dbReference>
<gene>
    <name evidence="8" type="ORF">A3D72_02520</name>
</gene>
<evidence type="ECO:0000256" key="5">
    <source>
        <dbReference type="ARBA" id="ARBA00048128"/>
    </source>
</evidence>
<organism evidence="8 9">
    <name type="scientific">Candidatus Uhrbacteria bacterium RIFCSPHIGHO2_02_FULL_57_19</name>
    <dbReference type="NCBI Taxonomy" id="1802391"/>
    <lineage>
        <taxon>Bacteria</taxon>
        <taxon>Candidatus Uhriibacteriota</taxon>
    </lineage>
</organism>
<sequence>MGKIRKAIIPVAGLGTRLLPATKAQPKEMLPVVDKPVIQYIVEEAVAAGIEEIVFVTSLGKRAIEDHFDRNFELEYRLHQKKKTKELEEVARIGKLAKFAFVRQQKPLGDGHAILSALPFVDEHEPVAVFFGDDIIIHKTPGIAQLIEAHNRYGDSVMAVERVPKSQISRYGVVGGVALGRHVWEIKKFIEKPSPKEAPSNLGVIGRYVITPPIMKILAKQKPGRDGEIRLADAFMTALRQGLPLYAREIEGERYDCGTKLQFLQAAVALGLKHPEVNGEFKKFLRRLIR</sequence>
<dbReference type="PANTHER" id="PTHR43197">
    <property type="entry name" value="UTP--GLUCOSE-1-PHOSPHATE URIDYLYLTRANSFERASE"/>
    <property type="match status" value="1"/>
</dbReference>
<dbReference type="InterPro" id="IPR005835">
    <property type="entry name" value="NTP_transferase_dom"/>
</dbReference>
<dbReference type="GO" id="GO:0003983">
    <property type="term" value="F:UTP:glucose-1-phosphate uridylyltransferase activity"/>
    <property type="evidence" value="ECO:0007669"/>
    <property type="project" value="UniProtKB-EC"/>
</dbReference>
<dbReference type="STRING" id="1802391.A3D72_02520"/>
<dbReference type="EC" id="2.7.7.9" evidence="2 6"/>
<reference evidence="8 9" key="1">
    <citation type="journal article" date="2016" name="Nat. Commun.">
        <title>Thousands of microbial genomes shed light on interconnected biogeochemical processes in an aquifer system.</title>
        <authorList>
            <person name="Anantharaman K."/>
            <person name="Brown C.T."/>
            <person name="Hug L.A."/>
            <person name="Sharon I."/>
            <person name="Castelle C.J."/>
            <person name="Probst A.J."/>
            <person name="Thomas B.C."/>
            <person name="Singh A."/>
            <person name="Wilkins M.J."/>
            <person name="Karaoz U."/>
            <person name="Brodie E.L."/>
            <person name="Williams K.H."/>
            <person name="Hubbard S.S."/>
            <person name="Banfield J.F."/>
        </authorList>
    </citation>
    <scope>NUCLEOTIDE SEQUENCE [LARGE SCALE GENOMIC DNA]</scope>
</reference>
<feature type="domain" description="Nucleotidyl transferase" evidence="7">
    <location>
        <begin position="6"/>
        <end position="268"/>
    </location>
</feature>
<evidence type="ECO:0000313" key="9">
    <source>
        <dbReference type="Proteomes" id="UP000176303"/>
    </source>
</evidence>
<dbReference type="EMBL" id="MGDZ01000006">
    <property type="protein sequence ID" value="OGL74136.1"/>
    <property type="molecule type" value="Genomic_DNA"/>
</dbReference>
<evidence type="ECO:0000259" key="7">
    <source>
        <dbReference type="Pfam" id="PF00483"/>
    </source>
</evidence>
<comment type="similarity">
    <text evidence="1 6">Belongs to the UDPGP type 2 family.</text>
</comment>
<dbReference type="NCBIfam" id="TIGR01099">
    <property type="entry name" value="galU"/>
    <property type="match status" value="1"/>
</dbReference>
<proteinExistence type="inferred from homology"/>
<dbReference type="Gene3D" id="3.90.550.10">
    <property type="entry name" value="Spore Coat Polysaccharide Biosynthesis Protein SpsA, Chain A"/>
    <property type="match status" value="1"/>
</dbReference>
<dbReference type="AlphaFoldDB" id="A0A1F7U7A1"/>